<organism evidence="6 7">
    <name type="scientific">Pandoraea morbifera</name>
    <dbReference type="NCBI Taxonomy" id="2508300"/>
    <lineage>
        <taxon>Bacteria</taxon>
        <taxon>Pseudomonadati</taxon>
        <taxon>Pseudomonadota</taxon>
        <taxon>Betaproteobacteria</taxon>
        <taxon>Burkholderiales</taxon>
        <taxon>Burkholderiaceae</taxon>
        <taxon>Pandoraea</taxon>
    </lineage>
</organism>
<dbReference type="GO" id="GO:0003700">
    <property type="term" value="F:DNA-binding transcription factor activity"/>
    <property type="evidence" value="ECO:0007669"/>
    <property type="project" value="InterPro"/>
</dbReference>
<evidence type="ECO:0000259" key="5">
    <source>
        <dbReference type="PROSITE" id="PS50931"/>
    </source>
</evidence>
<gene>
    <name evidence="6" type="ORF">PMO31116_04315</name>
</gene>
<reference evidence="6 7" key="1">
    <citation type="submission" date="2019-08" db="EMBL/GenBank/DDBJ databases">
        <authorList>
            <person name="Peeters C."/>
        </authorList>
    </citation>
    <scope>NUCLEOTIDE SEQUENCE [LARGE SCALE GENOMIC DNA]</scope>
    <source>
        <strain evidence="6 7">LMG 31116</strain>
    </source>
</reference>
<evidence type="ECO:0000313" key="6">
    <source>
        <dbReference type="EMBL" id="VVE44998.1"/>
    </source>
</evidence>
<keyword evidence="7" id="KW-1185">Reference proteome</keyword>
<dbReference type="PRINTS" id="PR00039">
    <property type="entry name" value="HTHLYSR"/>
</dbReference>
<evidence type="ECO:0000256" key="1">
    <source>
        <dbReference type="ARBA" id="ARBA00009437"/>
    </source>
</evidence>
<evidence type="ECO:0000313" key="7">
    <source>
        <dbReference type="Proteomes" id="UP000368474"/>
    </source>
</evidence>
<evidence type="ECO:0000256" key="3">
    <source>
        <dbReference type="ARBA" id="ARBA00023125"/>
    </source>
</evidence>
<keyword evidence="4" id="KW-0804">Transcription</keyword>
<dbReference type="PROSITE" id="PS50931">
    <property type="entry name" value="HTH_LYSR"/>
    <property type="match status" value="1"/>
</dbReference>
<protein>
    <submittedName>
        <fullName evidence="6">LysR family transcriptional regulator</fullName>
    </submittedName>
</protein>
<dbReference type="Pfam" id="PF00126">
    <property type="entry name" value="HTH_1"/>
    <property type="match status" value="1"/>
</dbReference>
<dbReference type="Gene3D" id="1.10.10.10">
    <property type="entry name" value="Winged helix-like DNA-binding domain superfamily/Winged helix DNA-binding domain"/>
    <property type="match status" value="1"/>
</dbReference>
<dbReference type="CDD" id="cd05466">
    <property type="entry name" value="PBP2_LTTR_substrate"/>
    <property type="match status" value="1"/>
</dbReference>
<keyword evidence="3" id="KW-0238">DNA-binding</keyword>
<sequence>MEKCGNAASGRGHILHGAPVPSLGKVLASYSFHKENFEMRRLNLDQLHTFAEVIDAGSFSAAAARLDLSQPAVSLQVRQLEQRLGVRLIERVGKRLKPTSAGLTLLEHARRIDAVVDDAMQAVSSHARGVAGEVAIGTGATACIHLLPPMLRAMRKRHPKLDIRVSTGNTDGVVSAVTENRLDIGLVTLPAAGRSLHITPVLDDAFVAIAPAGDADWVDEVSPQTLAARPMVAFEAGSSTRALIDEWFLRQGLRVRPVMALGSIEAIKEMVAAGLGYSIVPRMSVSTAHYRRGLRISTLNPSLTRTLAIVVRQDKPLTPGLRKVLSALEGLGGPA</sequence>
<comment type="similarity">
    <text evidence="1">Belongs to the LysR transcriptional regulatory family.</text>
</comment>
<dbReference type="AlphaFoldDB" id="A0A5E4Y974"/>
<dbReference type="InterPro" id="IPR036390">
    <property type="entry name" value="WH_DNA-bd_sf"/>
</dbReference>
<dbReference type="SUPFAM" id="SSF46785">
    <property type="entry name" value="Winged helix' DNA-binding domain"/>
    <property type="match status" value="1"/>
</dbReference>
<dbReference type="Pfam" id="PF03466">
    <property type="entry name" value="LysR_substrate"/>
    <property type="match status" value="1"/>
</dbReference>
<dbReference type="Gene3D" id="3.40.190.290">
    <property type="match status" value="1"/>
</dbReference>
<evidence type="ECO:0000256" key="4">
    <source>
        <dbReference type="ARBA" id="ARBA00023163"/>
    </source>
</evidence>
<dbReference type="Proteomes" id="UP000368474">
    <property type="component" value="Unassembled WGS sequence"/>
</dbReference>
<name>A0A5E4Y974_9BURK</name>
<accession>A0A5E4Y974</accession>
<dbReference type="FunFam" id="1.10.10.10:FF:000001">
    <property type="entry name" value="LysR family transcriptional regulator"/>
    <property type="match status" value="1"/>
</dbReference>
<dbReference type="InterPro" id="IPR000847">
    <property type="entry name" value="LysR_HTH_N"/>
</dbReference>
<evidence type="ECO:0000256" key="2">
    <source>
        <dbReference type="ARBA" id="ARBA00023015"/>
    </source>
</evidence>
<dbReference type="SUPFAM" id="SSF53850">
    <property type="entry name" value="Periplasmic binding protein-like II"/>
    <property type="match status" value="1"/>
</dbReference>
<dbReference type="EMBL" id="CABPSD010000018">
    <property type="protein sequence ID" value="VVE44998.1"/>
    <property type="molecule type" value="Genomic_DNA"/>
</dbReference>
<dbReference type="PANTHER" id="PTHR30126:SF39">
    <property type="entry name" value="HTH-TYPE TRANSCRIPTIONAL REGULATOR CYSL"/>
    <property type="match status" value="1"/>
</dbReference>
<dbReference type="InterPro" id="IPR036388">
    <property type="entry name" value="WH-like_DNA-bd_sf"/>
</dbReference>
<keyword evidence="2" id="KW-0805">Transcription regulation</keyword>
<proteinExistence type="inferred from homology"/>
<feature type="domain" description="HTH lysR-type" evidence="5">
    <location>
        <begin position="42"/>
        <end position="99"/>
    </location>
</feature>
<dbReference type="InterPro" id="IPR005119">
    <property type="entry name" value="LysR_subst-bd"/>
</dbReference>
<dbReference type="GO" id="GO:0000976">
    <property type="term" value="F:transcription cis-regulatory region binding"/>
    <property type="evidence" value="ECO:0007669"/>
    <property type="project" value="TreeGrafter"/>
</dbReference>
<dbReference type="PANTHER" id="PTHR30126">
    <property type="entry name" value="HTH-TYPE TRANSCRIPTIONAL REGULATOR"/>
    <property type="match status" value="1"/>
</dbReference>